<evidence type="ECO:0000259" key="2">
    <source>
        <dbReference type="Pfam" id="PF01935"/>
    </source>
</evidence>
<gene>
    <name evidence="3" type="ORF">ACFQ14_07200</name>
</gene>
<comment type="caution">
    <text evidence="3">The sequence shown here is derived from an EMBL/GenBank/DDBJ whole genome shotgun (WGS) entry which is preliminary data.</text>
</comment>
<evidence type="ECO:0000313" key="3">
    <source>
        <dbReference type="EMBL" id="MFD0916187.1"/>
    </source>
</evidence>
<dbReference type="GO" id="GO:0004386">
    <property type="term" value="F:helicase activity"/>
    <property type="evidence" value="ECO:0007669"/>
    <property type="project" value="UniProtKB-KW"/>
</dbReference>
<keyword evidence="3" id="KW-0347">Helicase</keyword>
<keyword evidence="4" id="KW-1185">Reference proteome</keyword>
<dbReference type="EMBL" id="JBHTJV010000003">
    <property type="protein sequence ID" value="MFD0916187.1"/>
    <property type="molecule type" value="Genomic_DNA"/>
</dbReference>
<organism evidence="3 4">
    <name type="scientific">Pseudahrensia aquimaris</name>
    <dbReference type="NCBI Taxonomy" id="744461"/>
    <lineage>
        <taxon>Bacteria</taxon>
        <taxon>Pseudomonadati</taxon>
        <taxon>Pseudomonadota</taxon>
        <taxon>Alphaproteobacteria</taxon>
        <taxon>Hyphomicrobiales</taxon>
        <taxon>Ahrensiaceae</taxon>
        <taxon>Pseudahrensia</taxon>
    </lineage>
</organism>
<dbReference type="PANTHER" id="PTHR42957">
    <property type="entry name" value="HELICASE MJ1565-RELATED"/>
    <property type="match status" value="1"/>
</dbReference>
<evidence type="ECO:0000313" key="4">
    <source>
        <dbReference type="Proteomes" id="UP001597101"/>
    </source>
</evidence>
<evidence type="ECO:0000256" key="1">
    <source>
        <dbReference type="SAM" id="MobiDB-lite"/>
    </source>
</evidence>
<feature type="region of interest" description="Disordered" evidence="1">
    <location>
        <begin position="1"/>
        <end position="98"/>
    </location>
</feature>
<dbReference type="InterPro" id="IPR008571">
    <property type="entry name" value="HerA-like"/>
</dbReference>
<dbReference type="Proteomes" id="UP001597101">
    <property type="component" value="Unassembled WGS sequence"/>
</dbReference>
<feature type="compositionally biased region" description="Low complexity" evidence="1">
    <location>
        <begin position="65"/>
        <end position="98"/>
    </location>
</feature>
<dbReference type="SUPFAM" id="SSF52540">
    <property type="entry name" value="P-loop containing nucleoside triphosphate hydrolases"/>
    <property type="match status" value="1"/>
</dbReference>
<accession>A0ABW3FCJ3</accession>
<proteinExistence type="predicted"/>
<dbReference type="InterPro" id="IPR002789">
    <property type="entry name" value="HerA_central"/>
</dbReference>
<dbReference type="Gene3D" id="3.40.50.300">
    <property type="entry name" value="P-loop containing nucleotide triphosphate hydrolases"/>
    <property type="match status" value="2"/>
</dbReference>
<feature type="compositionally biased region" description="Low complexity" evidence="1">
    <location>
        <begin position="8"/>
        <end position="25"/>
    </location>
</feature>
<dbReference type="Pfam" id="PF01935">
    <property type="entry name" value="DUF87"/>
    <property type="match status" value="1"/>
</dbReference>
<dbReference type="InterPro" id="IPR027417">
    <property type="entry name" value="P-loop_NTPase"/>
</dbReference>
<reference evidence="4" key="1">
    <citation type="journal article" date="2019" name="Int. J. Syst. Evol. Microbiol.">
        <title>The Global Catalogue of Microorganisms (GCM) 10K type strain sequencing project: providing services to taxonomists for standard genome sequencing and annotation.</title>
        <authorList>
            <consortium name="The Broad Institute Genomics Platform"/>
            <consortium name="The Broad Institute Genome Sequencing Center for Infectious Disease"/>
            <person name="Wu L."/>
            <person name="Ma J."/>
        </authorList>
    </citation>
    <scope>NUCLEOTIDE SEQUENCE [LARGE SCALE GENOMIC DNA]</scope>
    <source>
        <strain evidence="4">CCUG 60023</strain>
    </source>
</reference>
<dbReference type="RefSeq" id="WP_377212017.1">
    <property type="nucleotide sequence ID" value="NZ_JBHTJV010000003.1"/>
</dbReference>
<protein>
    <submittedName>
        <fullName evidence="3">Helicase HerA domain-containing protein</fullName>
    </submittedName>
</protein>
<dbReference type="PANTHER" id="PTHR42957:SF1">
    <property type="entry name" value="HELICASE MJ1565-RELATED"/>
    <property type="match status" value="1"/>
</dbReference>
<sequence length="699" mass="76242">MNKDALMRRIAAATEAQQRAATEQAPKSAASRPQPQRLPPAPGGASQQSHMARVLMGEQSLPREAPMQPQPQAAPIEATPQAPAPATQSPAAPAPHSQMIPAAPAAAPQQPNPVHEQQAMAMSALSEQVPAAPQSVSQPVTQPVSVPQAATEPDPVAVATHVTPPNEADLIAIGVLVTCDGVEAVVETRPEDDSSAVTVGQMITLAVENNKVVGLVHRLSEFRNSEGESRLRVEVELQGEVRLQPDGSRKFHKGISSYPPIGTVAKSIFAAELASLYAASGRLSVTVGHLAQEHTIPAHIDIEAMLSKHFAVLGSTGCGKSSAVSLLLRKCVTSVPDLRTVILDPHNEYATAFPEATTIDQDNLSLPFWMFQLEEFAEVLFRGKPVEEEEVSVLREIIPEAKQRFREGEERLSLRSDSASMLTADTPLPYRISDLLAIIDEEIGLLEARFQRLVLKSLKSRVVAQSNDPRYRFMFRDKTITDRAEEVIDSFFNIHNRRHNLTILMMAGLPSEVVNVLASVLCRLSFELCIAGQGMMKSLMVCEEAHRYIPEGKSGFEPSRRAIARIAKEGRKYGSFIAIISQRPAELDATILSQCSTVFSLRLSNEQDQMLMRKAISNASRSTISFLSSLANREAIAFGEGLLTPMRLRFETLPEHQLPGKDRDVFSDHHSESTPISHVFRQWRGIAGVSASLTPRQTG</sequence>
<feature type="domain" description="Helicase HerA central" evidence="2">
    <location>
        <begin position="286"/>
        <end position="523"/>
    </location>
</feature>
<keyword evidence="3" id="KW-0067">ATP-binding</keyword>
<keyword evidence="3" id="KW-0547">Nucleotide-binding</keyword>
<name>A0ABW3FCJ3_9HYPH</name>
<keyword evidence="3" id="KW-0378">Hydrolase</keyword>